<dbReference type="InterPro" id="IPR027417">
    <property type="entry name" value="P-loop_NTPase"/>
</dbReference>
<organism evidence="14 15">
    <name type="scientific">Centropus unirufus</name>
    <dbReference type="NCBI Taxonomy" id="1118519"/>
    <lineage>
        <taxon>Eukaryota</taxon>
        <taxon>Metazoa</taxon>
        <taxon>Chordata</taxon>
        <taxon>Craniata</taxon>
        <taxon>Vertebrata</taxon>
        <taxon>Euteleostomi</taxon>
        <taxon>Archelosauria</taxon>
        <taxon>Archosauria</taxon>
        <taxon>Dinosauria</taxon>
        <taxon>Saurischia</taxon>
        <taxon>Theropoda</taxon>
        <taxon>Coelurosauria</taxon>
        <taxon>Aves</taxon>
        <taxon>Neognathae</taxon>
        <taxon>Neoaves</taxon>
        <taxon>Otidimorphae</taxon>
        <taxon>Cuculiformes</taxon>
        <taxon>Centropidae</taxon>
        <taxon>Centropus</taxon>
    </lineage>
</organism>
<evidence type="ECO:0000256" key="7">
    <source>
        <dbReference type="ARBA" id="ARBA00023123"/>
    </source>
</evidence>
<evidence type="ECO:0000256" key="11">
    <source>
        <dbReference type="SAM" id="Coils"/>
    </source>
</evidence>
<comment type="similarity">
    <text evidence="1 10">Belongs to the TRAFAC class myosin-kinesin ATPase superfamily. Myosin family.</text>
</comment>
<dbReference type="GO" id="GO:0007015">
    <property type="term" value="P:actin filament organization"/>
    <property type="evidence" value="ECO:0007669"/>
    <property type="project" value="TreeGrafter"/>
</dbReference>
<dbReference type="InterPro" id="IPR037991">
    <property type="entry name" value="Myo5c_CBD"/>
</dbReference>
<name>A0A7K4ZCZ1_9AVES</name>
<dbReference type="FunFam" id="3.40.850.10:FF:000089">
    <property type="entry name" value="Myosin VC"/>
    <property type="match status" value="1"/>
</dbReference>
<evidence type="ECO:0000256" key="10">
    <source>
        <dbReference type="PROSITE-ProRule" id="PRU00782"/>
    </source>
</evidence>
<keyword evidence="6 11" id="KW-0175">Coiled coil</keyword>
<evidence type="ECO:0000259" key="13">
    <source>
        <dbReference type="PROSITE" id="PS51456"/>
    </source>
</evidence>
<proteinExistence type="inferred from homology"/>
<dbReference type="Pfam" id="PF01843">
    <property type="entry name" value="DIL"/>
    <property type="match status" value="1"/>
</dbReference>
<evidence type="ECO:0000313" key="15">
    <source>
        <dbReference type="Proteomes" id="UP000517892"/>
    </source>
</evidence>
<feature type="binding site" evidence="10">
    <location>
        <begin position="152"/>
        <end position="159"/>
    </location>
    <ligand>
        <name>ATP</name>
        <dbReference type="ChEBI" id="CHEBI:30616"/>
    </ligand>
</feature>
<dbReference type="FunFam" id="1.10.10.820:FF:000001">
    <property type="entry name" value="Myosin heavy chain"/>
    <property type="match status" value="1"/>
</dbReference>
<dbReference type="InterPro" id="IPR036103">
    <property type="entry name" value="MYSc_Myo5"/>
</dbReference>
<evidence type="ECO:0000256" key="8">
    <source>
        <dbReference type="ARBA" id="ARBA00023175"/>
    </source>
</evidence>
<feature type="domain" description="Dilute" evidence="12">
    <location>
        <begin position="1418"/>
        <end position="1696"/>
    </location>
</feature>
<dbReference type="FunFam" id="1.20.5.190:FF:000001">
    <property type="entry name" value="unconventional myosin-Va"/>
    <property type="match status" value="1"/>
</dbReference>
<gene>
    <name evidence="14" type="primary">Myo5c</name>
    <name evidence="14" type="ORF">CENUNI_R11650</name>
</gene>
<feature type="region of interest" description="Actin-binding" evidence="10">
    <location>
        <begin position="623"/>
        <end position="645"/>
    </location>
</feature>
<keyword evidence="8 10" id="KW-0505">Motor protein</keyword>
<dbReference type="PROSITE" id="PS51456">
    <property type="entry name" value="MYOSIN_MOTOR"/>
    <property type="match status" value="1"/>
</dbReference>
<evidence type="ECO:0000259" key="12">
    <source>
        <dbReference type="PROSITE" id="PS51126"/>
    </source>
</evidence>
<evidence type="ECO:0000256" key="4">
    <source>
        <dbReference type="ARBA" id="ARBA00022840"/>
    </source>
</evidence>
<dbReference type="Gene3D" id="3.30.70.1590">
    <property type="match status" value="1"/>
</dbReference>
<dbReference type="Gene3D" id="1.20.120.720">
    <property type="entry name" value="Myosin VI head, motor domain, U50 subdomain"/>
    <property type="match status" value="1"/>
</dbReference>
<dbReference type="Proteomes" id="UP000517892">
    <property type="component" value="Unassembled WGS sequence"/>
</dbReference>
<comment type="caution">
    <text evidence="14">The sequence shown here is derived from an EMBL/GenBank/DDBJ whole genome shotgun (WGS) entry which is preliminary data.</text>
</comment>
<feature type="coiled-coil region" evidence="11">
    <location>
        <begin position="1302"/>
        <end position="1350"/>
    </location>
</feature>
<dbReference type="Gene3D" id="6.10.220.10">
    <property type="match status" value="1"/>
</dbReference>
<dbReference type="Pfam" id="PF00612">
    <property type="entry name" value="IQ"/>
    <property type="match status" value="4"/>
</dbReference>
<feature type="coiled-coil region" evidence="11">
    <location>
        <begin position="1157"/>
        <end position="1236"/>
    </location>
</feature>
<evidence type="ECO:0000256" key="6">
    <source>
        <dbReference type="ARBA" id="ARBA00023054"/>
    </source>
</evidence>
<accession>A0A7K4ZCZ1</accession>
<dbReference type="PANTHER" id="PTHR13140:SF313">
    <property type="entry name" value="UNCONVENTIONAL MYOSIN-VC"/>
    <property type="match status" value="1"/>
</dbReference>
<dbReference type="InterPro" id="IPR036961">
    <property type="entry name" value="Kinesin_motor_dom_sf"/>
</dbReference>
<dbReference type="GO" id="GO:0005524">
    <property type="term" value="F:ATP binding"/>
    <property type="evidence" value="ECO:0007669"/>
    <property type="project" value="UniProtKB-UniRule"/>
</dbReference>
<dbReference type="InterPro" id="IPR001609">
    <property type="entry name" value="Myosin_head_motor_dom-like"/>
</dbReference>
<keyword evidence="3 10" id="KW-0547">Nucleotide-binding</keyword>
<dbReference type="Gene3D" id="1.20.5.190">
    <property type="match status" value="2"/>
</dbReference>
<evidence type="ECO:0000256" key="5">
    <source>
        <dbReference type="ARBA" id="ARBA00022860"/>
    </source>
</evidence>
<dbReference type="GO" id="GO:0016459">
    <property type="term" value="C:myosin complex"/>
    <property type="evidence" value="ECO:0007669"/>
    <property type="project" value="UniProtKB-KW"/>
</dbReference>
<protein>
    <submittedName>
        <fullName evidence="14">MYO5C protein</fullName>
    </submittedName>
</protein>
<evidence type="ECO:0000313" key="14">
    <source>
        <dbReference type="EMBL" id="NWR69116.1"/>
    </source>
</evidence>
<keyword evidence="4 10" id="KW-0067">ATP-binding</keyword>
<dbReference type="SMART" id="SM00242">
    <property type="entry name" value="MYSc"/>
    <property type="match status" value="1"/>
</dbReference>
<dbReference type="GO" id="GO:0005737">
    <property type="term" value="C:cytoplasm"/>
    <property type="evidence" value="ECO:0007669"/>
    <property type="project" value="TreeGrafter"/>
</dbReference>
<dbReference type="EMBL" id="VYZI01000012">
    <property type="protein sequence ID" value="NWR69116.1"/>
    <property type="molecule type" value="Genomic_DNA"/>
</dbReference>
<dbReference type="PRINTS" id="PR00193">
    <property type="entry name" value="MYOSINHEAVY"/>
</dbReference>
<dbReference type="CDD" id="cd01380">
    <property type="entry name" value="MYSc_Myo5"/>
    <property type="match status" value="1"/>
</dbReference>
<dbReference type="CDD" id="cd23767">
    <property type="entry name" value="IQCD"/>
    <property type="match status" value="1"/>
</dbReference>
<evidence type="ECO:0000256" key="1">
    <source>
        <dbReference type="ARBA" id="ARBA00008314"/>
    </source>
</evidence>
<evidence type="ECO:0000256" key="9">
    <source>
        <dbReference type="ARBA" id="ARBA00023203"/>
    </source>
</evidence>
<dbReference type="Gene3D" id="3.40.850.10">
    <property type="entry name" value="Kinesin motor domain"/>
    <property type="match status" value="1"/>
</dbReference>
<dbReference type="SMART" id="SM00015">
    <property type="entry name" value="IQ"/>
    <property type="match status" value="5"/>
</dbReference>
<keyword evidence="15" id="KW-1185">Reference proteome</keyword>
<keyword evidence="9 10" id="KW-0009">Actin-binding</keyword>
<evidence type="ECO:0000256" key="3">
    <source>
        <dbReference type="ARBA" id="ARBA00022741"/>
    </source>
</evidence>
<reference evidence="14 15" key="1">
    <citation type="submission" date="2019-09" db="EMBL/GenBank/DDBJ databases">
        <title>Bird 10,000 Genomes (B10K) Project - Family phase.</title>
        <authorList>
            <person name="Zhang G."/>
        </authorList>
    </citation>
    <scope>NUCLEOTIDE SEQUENCE [LARGE SCALE GENOMIC DNA]</scope>
    <source>
        <strain evidence="14">B10K-DU-017-25</strain>
        <tissue evidence="14">Mixed tissue sample</tissue>
    </source>
</reference>
<dbReference type="Gene3D" id="1.10.10.820">
    <property type="match status" value="1"/>
</dbReference>
<dbReference type="GO" id="GO:0051015">
    <property type="term" value="F:actin filament binding"/>
    <property type="evidence" value="ECO:0007669"/>
    <property type="project" value="TreeGrafter"/>
</dbReference>
<dbReference type="OrthoDB" id="6108017at2759"/>
<dbReference type="InterPro" id="IPR000048">
    <property type="entry name" value="IQ_motif_EF-hand-BS"/>
</dbReference>
<dbReference type="GO" id="GO:0000146">
    <property type="term" value="F:microfilament motor activity"/>
    <property type="evidence" value="ECO:0007669"/>
    <property type="project" value="TreeGrafter"/>
</dbReference>
<dbReference type="Gene3D" id="1.20.58.530">
    <property type="match status" value="1"/>
</dbReference>
<dbReference type="PANTHER" id="PTHR13140">
    <property type="entry name" value="MYOSIN"/>
    <property type="match status" value="1"/>
</dbReference>
<dbReference type="SUPFAM" id="SSF52540">
    <property type="entry name" value="P-loop containing nucleoside triphosphate hydrolases"/>
    <property type="match status" value="2"/>
</dbReference>
<evidence type="ECO:0000256" key="2">
    <source>
        <dbReference type="ARBA" id="ARBA00022737"/>
    </source>
</evidence>
<keyword evidence="5" id="KW-0112">Calmodulin-binding</keyword>
<feature type="non-terminal residue" evidence="14">
    <location>
        <position position="1741"/>
    </location>
</feature>
<dbReference type="Pfam" id="PF00063">
    <property type="entry name" value="Myosin_head"/>
    <property type="match status" value="1"/>
</dbReference>
<dbReference type="CDD" id="cd15476">
    <property type="entry name" value="Myo5c_CBD"/>
    <property type="match status" value="1"/>
</dbReference>
<feature type="coiled-coil region" evidence="11">
    <location>
        <begin position="882"/>
        <end position="1107"/>
    </location>
</feature>
<dbReference type="FunFam" id="1.20.58.530:FF:000002">
    <property type="entry name" value="Class V myosin"/>
    <property type="match status" value="1"/>
</dbReference>
<feature type="domain" description="Myosin motor" evidence="13">
    <location>
        <begin position="58"/>
        <end position="744"/>
    </location>
</feature>
<dbReference type="InterPro" id="IPR002710">
    <property type="entry name" value="Dilute_dom"/>
</dbReference>
<dbReference type="GO" id="GO:0016020">
    <property type="term" value="C:membrane"/>
    <property type="evidence" value="ECO:0007669"/>
    <property type="project" value="TreeGrafter"/>
</dbReference>
<keyword evidence="2" id="KW-0677">Repeat</keyword>
<dbReference type="FunFam" id="3.30.70.1590:FF:000005">
    <property type="entry name" value="unconventional myosin-Vc"/>
    <property type="match status" value="1"/>
</dbReference>
<keyword evidence="7 10" id="KW-0518">Myosin</keyword>
<dbReference type="PROSITE" id="PS51126">
    <property type="entry name" value="DILUTE"/>
    <property type="match status" value="1"/>
</dbReference>
<dbReference type="SMART" id="SM01132">
    <property type="entry name" value="DIL"/>
    <property type="match status" value="1"/>
</dbReference>
<dbReference type="PROSITE" id="PS50096">
    <property type="entry name" value="IQ"/>
    <property type="match status" value="4"/>
</dbReference>
<feature type="non-terminal residue" evidence="14">
    <location>
        <position position="1"/>
    </location>
</feature>
<dbReference type="GO" id="GO:0005516">
    <property type="term" value="F:calmodulin binding"/>
    <property type="evidence" value="ECO:0007669"/>
    <property type="project" value="UniProtKB-KW"/>
</dbReference>
<sequence length="1741" mass="202836">YNRVWIPDTEEVWRSAEITKNYKAGDRFLYVQLEDGTELNYPVDPAALPPLRNPDILVGENDLTALSYLHEPAVLHNLKVRFVESKLIYTYSGIILVAINPYKQLPIYGDAIIHAYSGQNMGDMDPHIFAVAEEAYKQMARNNKNQSIIVSGESGAGKTVSARYTMRYFATVSKSSSNARVEDKVLASNPITEAVGNAKTTRNDNSSRFGKYTEISFDRSYQIIGANMRTYLLEKSRVVFQSENERNYHIFYQLCASAMEPEFKSLKLGSAEEFNYTRMGGSTIIEGVDDRANMVETQKTFALLGLKRDFQMDVFKMLAAILHLGNVGIKAVGDGRSSISLEDKHLNIFCELLDLNCDKMAQWLCHRKIMTTSETVIKPMTRAQAVNARDALAKKIYSHLFDFVVERINQALQFPGRQHTFIGVLDIYGFETFDVNSFEQFCINYANEKLQQQFNLHVFKLEQEEYMKEDIPWTLIDFYDNQPVIDLIEAKMGILELLDEECLLPHGTDENWLQKLYNNFVNKNALFDKPRMSNTSFIIQHFADKVEYRSEGFLEKNRDTVHEVLIEILKESKFHLCANFFQDNPVSVSPFSSTISIKSARPVLKSPNKQLRMTVGSKFRSSLSLLMVTLNATTPHYVRCIKPNDEKLPFEFDSKRVAQQLRACGVLETIRISAQSYPSRWTYIEFFSRYSILMTQQELSINDKKQICKIVLQRLIQDHNQYQFGRTKIFFRAGQVAYLEKLRSDKLRNACIVIQKSVRGWLQRKKFLRIRQAAVIIQQYFRGQRTHSLLSFALRQAVTARALKQTWAAIVIQKYCRGYLVRRICQLIQVAAITIQAYTRGFLARKKYRKVLEEYKAVILQKHARAWLARRRFQNIRRFVLNIQLSYRVQQLQRKVEEQSRENHGLLERLTNLASTHMSDMNTIQKLQLDLEKLSAEKRKFEDKGKKYKEDTEQKLLKLEKQNKELQEQKDVLEVQLQEKNEEMKEKMDGLTKQFFNDVQKEENRRIILEKNFQTQKMDYEKEIELLKGDIKILKEEKNQLQHQIQQEIVIQDDLKMEVGQLTKQAQKIPELQKEIELLQTQKLDVEKQAQSQKRELREKMSEVTKQLLESYDFDDVRSRLSTEDLEHLNEDGELWFAYEGLKKATRVLESHFQSQKEIYEKEIEGLNFKIEHLSQDINHLQKLFREENDINDGIRLEVSRLTSENLMIPDLKQQISQLENQKLDLENRLQEQTAKLKGKVPVWSIVLQLIRDKGSYLSVLRTNEAQNEIEIKEKERLKVTTQEIEGLSNGLNQDDILDEVKSKIKQETTRLTVENMDLEEKLDMKDRIIKKLEDQIKTLTKAIEKTEAHVPASTKEYIGMMEYKKEDEEKIIQNLILDLKPHGVVVNMIPGLPAHILFMCVRYADYLNDADMLKSLMNITIDGIKQVVKEHSEDFEMLSFWLSNTCYFLNCLKQYSGEEEFMKYNTPRQNKNCLKHFDLSEYRQILSDLAIRIYHQFIIVMENNIQPMIVPGMLEYESLQGISGLKPTGFRKRSSSIDDTDTYTMTSILQQLSYFYSTMCQNGLDSELLKQAVKQLFFLIGSITLNSLFLRKDMCSCRKGMQIRCNISYLEEWLKDKNLQSSNAKETLEPLSQAAWLLQVKKITDDDAKEICEHCTSLSTVQQIVKILNSYTPIDDFEKRVTPSFVRKVQAMLNNREDVPQLMLDTKYLFQVTFPFTPSPHALEMIQVPSSFKLGFLTRV</sequence>